<dbReference type="InterPro" id="IPR036576">
    <property type="entry name" value="WRKY_dom_sf"/>
</dbReference>
<reference evidence="9 10" key="1">
    <citation type="journal article" date="2018" name="Proc. Natl. Acad. Sci. U.S.A.">
        <title>Draft genome sequence of Camellia sinensis var. sinensis provides insights into the evolution of the tea genome and tea quality.</title>
        <authorList>
            <person name="Wei C."/>
            <person name="Yang H."/>
            <person name="Wang S."/>
            <person name="Zhao J."/>
            <person name="Liu C."/>
            <person name="Gao L."/>
            <person name="Xia E."/>
            <person name="Lu Y."/>
            <person name="Tai Y."/>
            <person name="She G."/>
            <person name="Sun J."/>
            <person name="Cao H."/>
            <person name="Tong W."/>
            <person name="Gao Q."/>
            <person name="Li Y."/>
            <person name="Deng W."/>
            <person name="Jiang X."/>
            <person name="Wang W."/>
            <person name="Chen Q."/>
            <person name="Zhang S."/>
            <person name="Li H."/>
            <person name="Wu J."/>
            <person name="Wang P."/>
            <person name="Li P."/>
            <person name="Shi C."/>
            <person name="Zheng F."/>
            <person name="Jian J."/>
            <person name="Huang B."/>
            <person name="Shan D."/>
            <person name="Shi M."/>
            <person name="Fang C."/>
            <person name="Yue Y."/>
            <person name="Li F."/>
            <person name="Li D."/>
            <person name="Wei S."/>
            <person name="Han B."/>
            <person name="Jiang C."/>
            <person name="Yin Y."/>
            <person name="Xia T."/>
            <person name="Zhang Z."/>
            <person name="Bennetzen J.L."/>
            <person name="Zhao S."/>
            <person name="Wan X."/>
        </authorList>
    </citation>
    <scope>NUCLEOTIDE SEQUENCE [LARGE SCALE GENOMIC DNA]</scope>
    <source>
        <strain evidence="10">cv. Shuchazao</strain>
        <tissue evidence="9">Leaf</tissue>
    </source>
</reference>
<feature type="region of interest" description="Disordered" evidence="7">
    <location>
        <begin position="206"/>
        <end position="244"/>
    </location>
</feature>
<feature type="coiled-coil region" evidence="6">
    <location>
        <begin position="146"/>
        <end position="180"/>
    </location>
</feature>
<evidence type="ECO:0000256" key="5">
    <source>
        <dbReference type="ARBA" id="ARBA00023242"/>
    </source>
</evidence>
<dbReference type="SMART" id="SM00774">
    <property type="entry name" value="WRKY"/>
    <property type="match status" value="1"/>
</dbReference>
<evidence type="ECO:0000256" key="6">
    <source>
        <dbReference type="SAM" id="Coils"/>
    </source>
</evidence>
<dbReference type="InterPro" id="IPR044810">
    <property type="entry name" value="WRKY_plant"/>
</dbReference>
<dbReference type="Gene3D" id="2.20.25.80">
    <property type="entry name" value="WRKY domain"/>
    <property type="match status" value="1"/>
</dbReference>
<sequence length="425" mass="46093">MDFVEDSGVVCAGVHDSIIGSINRLHLCQQHSNEIVVHRKRIGDRVAPSQEGVDGGGNSDTKMMMVLMGIMTTVMGAGGGGGGGGDEGWVVVASGWQVGGGDGFKKQMDYISLLDTSLDLNAKPLRFVDDAPNKEVQSNFIELGMKTSVKQEASALVEELNRVNAENKKLTEMLTVLCENYNALQRHLMDYMSRNPGTVENVVSKKRKTETSNTNIINNGNNDGIHGTSGGNSESSSSDEDSCKKLREEHVKAKISTLCVRTESSDTSLIVKDGYQWRKYGQKVTRDNPCPRAYFKCSFAPSCPVKKKVQRSVEDQCILVATYEGEHNHPHPSRLEATTSSSNRGMTLGSVPCSASLSSSGPTITLDLTKPKTKSDTENSNHRTTVNSPEFQQFLVEQMASSLTKDPTFKAAVAAAISGRIIQHN</sequence>
<dbReference type="PANTHER" id="PTHR31429:SF3">
    <property type="entry name" value="WRKY TRANSCRIPTION FACTOR 40-RELATED"/>
    <property type="match status" value="1"/>
</dbReference>
<dbReference type="STRING" id="542762.A0A4S4CYS8"/>
<proteinExistence type="predicted"/>
<comment type="subcellular location">
    <subcellularLocation>
        <location evidence="1">Nucleus</location>
    </subcellularLocation>
</comment>
<evidence type="ECO:0000313" key="9">
    <source>
        <dbReference type="EMBL" id="THF95040.1"/>
    </source>
</evidence>
<evidence type="ECO:0000256" key="1">
    <source>
        <dbReference type="ARBA" id="ARBA00004123"/>
    </source>
</evidence>
<dbReference type="Proteomes" id="UP000306102">
    <property type="component" value="Unassembled WGS sequence"/>
</dbReference>
<evidence type="ECO:0000256" key="7">
    <source>
        <dbReference type="SAM" id="MobiDB-lite"/>
    </source>
</evidence>
<evidence type="ECO:0000256" key="4">
    <source>
        <dbReference type="ARBA" id="ARBA00023163"/>
    </source>
</evidence>
<evidence type="ECO:0000313" key="10">
    <source>
        <dbReference type="Proteomes" id="UP000306102"/>
    </source>
</evidence>
<evidence type="ECO:0000256" key="3">
    <source>
        <dbReference type="ARBA" id="ARBA00023125"/>
    </source>
</evidence>
<feature type="compositionally biased region" description="Polar residues" evidence="7">
    <location>
        <begin position="353"/>
        <end position="363"/>
    </location>
</feature>
<dbReference type="GO" id="GO:0031347">
    <property type="term" value="P:regulation of defense response"/>
    <property type="evidence" value="ECO:0007669"/>
    <property type="project" value="UniProtKB-ARBA"/>
</dbReference>
<evidence type="ECO:0000259" key="8">
    <source>
        <dbReference type="PROSITE" id="PS50811"/>
    </source>
</evidence>
<dbReference type="GO" id="GO:0002237">
    <property type="term" value="P:response to molecule of bacterial origin"/>
    <property type="evidence" value="ECO:0007669"/>
    <property type="project" value="UniProtKB-ARBA"/>
</dbReference>
<feature type="compositionally biased region" description="Basic and acidic residues" evidence="7">
    <location>
        <begin position="369"/>
        <end position="381"/>
    </location>
</feature>
<evidence type="ECO:0000256" key="2">
    <source>
        <dbReference type="ARBA" id="ARBA00023015"/>
    </source>
</evidence>
<keyword evidence="2" id="KW-0805">Transcription regulation</keyword>
<dbReference type="GO" id="GO:0042742">
    <property type="term" value="P:defense response to bacterium"/>
    <property type="evidence" value="ECO:0007669"/>
    <property type="project" value="UniProtKB-ARBA"/>
</dbReference>
<dbReference type="PANTHER" id="PTHR31429">
    <property type="entry name" value="WRKY TRANSCRIPTION FACTOR 36-RELATED"/>
    <property type="match status" value="1"/>
</dbReference>
<dbReference type="Pfam" id="PF03106">
    <property type="entry name" value="WRKY"/>
    <property type="match status" value="1"/>
</dbReference>
<protein>
    <recommendedName>
        <fullName evidence="8">WRKY domain-containing protein</fullName>
    </recommendedName>
</protein>
<gene>
    <name evidence="9" type="ORF">TEA_009933</name>
</gene>
<name>A0A4S4CYS8_CAMSN</name>
<keyword evidence="10" id="KW-1185">Reference proteome</keyword>
<dbReference type="GO" id="GO:0005634">
    <property type="term" value="C:nucleus"/>
    <property type="evidence" value="ECO:0007669"/>
    <property type="project" value="UniProtKB-SubCell"/>
</dbReference>
<dbReference type="InterPro" id="IPR003657">
    <property type="entry name" value="WRKY_dom"/>
</dbReference>
<accession>A0A4S4CYS8</accession>
<keyword evidence="3" id="KW-0238">DNA-binding</keyword>
<organism evidence="9 10">
    <name type="scientific">Camellia sinensis var. sinensis</name>
    <name type="common">China tea</name>
    <dbReference type="NCBI Taxonomy" id="542762"/>
    <lineage>
        <taxon>Eukaryota</taxon>
        <taxon>Viridiplantae</taxon>
        <taxon>Streptophyta</taxon>
        <taxon>Embryophyta</taxon>
        <taxon>Tracheophyta</taxon>
        <taxon>Spermatophyta</taxon>
        <taxon>Magnoliopsida</taxon>
        <taxon>eudicotyledons</taxon>
        <taxon>Gunneridae</taxon>
        <taxon>Pentapetalae</taxon>
        <taxon>asterids</taxon>
        <taxon>Ericales</taxon>
        <taxon>Theaceae</taxon>
        <taxon>Camellia</taxon>
    </lineage>
</organism>
<dbReference type="FunFam" id="2.20.25.80:FF:000008">
    <property type="entry name" value="WRKY transcription factor 40"/>
    <property type="match status" value="1"/>
</dbReference>
<dbReference type="GO" id="GO:0050832">
    <property type="term" value="P:defense response to fungus"/>
    <property type="evidence" value="ECO:0007669"/>
    <property type="project" value="UniProtKB-ARBA"/>
</dbReference>
<dbReference type="PROSITE" id="PS50811">
    <property type="entry name" value="WRKY"/>
    <property type="match status" value="1"/>
</dbReference>
<dbReference type="EMBL" id="SDRB02013386">
    <property type="protein sequence ID" value="THF95040.1"/>
    <property type="molecule type" value="Genomic_DNA"/>
</dbReference>
<feature type="region of interest" description="Disordered" evidence="7">
    <location>
        <begin position="352"/>
        <end position="389"/>
    </location>
</feature>
<dbReference type="SUPFAM" id="SSF118290">
    <property type="entry name" value="WRKY DNA-binding domain"/>
    <property type="match status" value="1"/>
</dbReference>
<dbReference type="GO" id="GO:0043565">
    <property type="term" value="F:sequence-specific DNA binding"/>
    <property type="evidence" value="ECO:0007669"/>
    <property type="project" value="InterPro"/>
</dbReference>
<feature type="compositionally biased region" description="Low complexity" evidence="7">
    <location>
        <begin position="211"/>
        <end position="236"/>
    </location>
</feature>
<keyword evidence="4" id="KW-0804">Transcription</keyword>
<comment type="caution">
    <text evidence="9">The sequence shown here is derived from an EMBL/GenBank/DDBJ whole genome shotgun (WGS) entry which is preliminary data.</text>
</comment>
<dbReference type="GO" id="GO:0009751">
    <property type="term" value="P:response to salicylic acid"/>
    <property type="evidence" value="ECO:0007669"/>
    <property type="project" value="UniProtKB-ARBA"/>
</dbReference>
<dbReference type="AlphaFoldDB" id="A0A4S4CYS8"/>
<dbReference type="GO" id="GO:0003700">
    <property type="term" value="F:DNA-binding transcription factor activity"/>
    <property type="evidence" value="ECO:0007669"/>
    <property type="project" value="InterPro"/>
</dbReference>
<keyword evidence="5" id="KW-0539">Nucleus</keyword>
<keyword evidence="6" id="KW-0175">Coiled coil</keyword>
<feature type="domain" description="WRKY" evidence="8">
    <location>
        <begin position="266"/>
        <end position="332"/>
    </location>
</feature>